<protein>
    <submittedName>
        <fullName evidence="1">902_t:CDS:1</fullName>
    </submittedName>
</protein>
<accession>A0A9N9K0A7</accession>
<comment type="caution">
    <text evidence="1">The sequence shown here is derived from an EMBL/GenBank/DDBJ whole genome shotgun (WGS) entry which is preliminary data.</text>
</comment>
<dbReference type="AlphaFoldDB" id="A0A9N9K0A7"/>
<evidence type="ECO:0000313" key="2">
    <source>
        <dbReference type="Proteomes" id="UP000789405"/>
    </source>
</evidence>
<dbReference type="EMBL" id="CAJVPY010038976">
    <property type="protein sequence ID" value="CAG8804434.1"/>
    <property type="molecule type" value="Genomic_DNA"/>
</dbReference>
<dbReference type="Proteomes" id="UP000789405">
    <property type="component" value="Unassembled WGS sequence"/>
</dbReference>
<gene>
    <name evidence="1" type="ORF">DERYTH_LOCUS24101</name>
</gene>
<organism evidence="1 2">
    <name type="scientific">Dentiscutata erythropus</name>
    <dbReference type="NCBI Taxonomy" id="1348616"/>
    <lineage>
        <taxon>Eukaryota</taxon>
        <taxon>Fungi</taxon>
        <taxon>Fungi incertae sedis</taxon>
        <taxon>Mucoromycota</taxon>
        <taxon>Glomeromycotina</taxon>
        <taxon>Glomeromycetes</taxon>
        <taxon>Diversisporales</taxon>
        <taxon>Gigasporaceae</taxon>
        <taxon>Dentiscutata</taxon>
    </lineage>
</organism>
<sequence>MSEHVLGPFPTPATYHPMVQGLMNMIKRNKWESKFEKAVSDAYNSGVEEMTNIKTLPDYYNYLHYFLFWVPVENKNGTLAHKMISIMYYVLDQKSVRSLQSPIKPSSYPPPPLT</sequence>
<name>A0A9N9K0A7_9GLOM</name>
<dbReference type="OrthoDB" id="2396124at2759"/>
<feature type="non-terminal residue" evidence="1">
    <location>
        <position position="114"/>
    </location>
</feature>
<keyword evidence="2" id="KW-1185">Reference proteome</keyword>
<reference evidence="1" key="1">
    <citation type="submission" date="2021-06" db="EMBL/GenBank/DDBJ databases">
        <authorList>
            <person name="Kallberg Y."/>
            <person name="Tangrot J."/>
            <person name="Rosling A."/>
        </authorList>
    </citation>
    <scope>NUCLEOTIDE SEQUENCE</scope>
    <source>
        <strain evidence="1">MA453B</strain>
    </source>
</reference>
<evidence type="ECO:0000313" key="1">
    <source>
        <dbReference type="EMBL" id="CAG8804434.1"/>
    </source>
</evidence>
<proteinExistence type="predicted"/>